<feature type="compositionally biased region" description="Basic and acidic residues" evidence="1">
    <location>
        <begin position="1"/>
        <end position="17"/>
    </location>
</feature>
<feature type="region of interest" description="Disordered" evidence="1">
    <location>
        <begin position="1"/>
        <end position="29"/>
    </location>
</feature>
<sequence length="192" mass="21499">MARAKRDAGLKQPDSEHQSSQALVPSAKAPCTNSSTNAVKFREFPLDVQNLIKRDYEEYRTLGALALKPLTLAPKDVYPFLAICERECGLYAYNNVLMDCATEEFLSNEGCSNFMVMLYPFEEFDRPSEDPEQAEATPYTQYVLAFVNAKGGFCAATEEDGVWKGGFTWVYSPECFERACGFLKAVARTLHV</sequence>
<dbReference type="Proteomes" id="UP000275078">
    <property type="component" value="Unassembled WGS sequence"/>
</dbReference>
<name>A0A3N4I1M9_ASCIM</name>
<keyword evidence="3" id="KW-1185">Reference proteome</keyword>
<accession>A0A3N4I1M9</accession>
<organism evidence="2 3">
    <name type="scientific">Ascobolus immersus RN42</name>
    <dbReference type="NCBI Taxonomy" id="1160509"/>
    <lineage>
        <taxon>Eukaryota</taxon>
        <taxon>Fungi</taxon>
        <taxon>Dikarya</taxon>
        <taxon>Ascomycota</taxon>
        <taxon>Pezizomycotina</taxon>
        <taxon>Pezizomycetes</taxon>
        <taxon>Pezizales</taxon>
        <taxon>Ascobolaceae</taxon>
        <taxon>Ascobolus</taxon>
    </lineage>
</organism>
<dbReference type="AlphaFoldDB" id="A0A3N4I1M9"/>
<dbReference type="EMBL" id="ML119757">
    <property type="protein sequence ID" value="RPA75794.1"/>
    <property type="molecule type" value="Genomic_DNA"/>
</dbReference>
<protein>
    <submittedName>
        <fullName evidence="2">Uncharacterized protein</fullName>
    </submittedName>
</protein>
<evidence type="ECO:0000313" key="3">
    <source>
        <dbReference type="Proteomes" id="UP000275078"/>
    </source>
</evidence>
<evidence type="ECO:0000256" key="1">
    <source>
        <dbReference type="SAM" id="MobiDB-lite"/>
    </source>
</evidence>
<evidence type="ECO:0000313" key="2">
    <source>
        <dbReference type="EMBL" id="RPA75794.1"/>
    </source>
</evidence>
<reference evidence="2 3" key="1">
    <citation type="journal article" date="2018" name="Nat. Ecol. Evol.">
        <title>Pezizomycetes genomes reveal the molecular basis of ectomycorrhizal truffle lifestyle.</title>
        <authorList>
            <person name="Murat C."/>
            <person name="Payen T."/>
            <person name="Noel B."/>
            <person name="Kuo A."/>
            <person name="Morin E."/>
            <person name="Chen J."/>
            <person name="Kohler A."/>
            <person name="Krizsan K."/>
            <person name="Balestrini R."/>
            <person name="Da Silva C."/>
            <person name="Montanini B."/>
            <person name="Hainaut M."/>
            <person name="Levati E."/>
            <person name="Barry K.W."/>
            <person name="Belfiori B."/>
            <person name="Cichocki N."/>
            <person name="Clum A."/>
            <person name="Dockter R.B."/>
            <person name="Fauchery L."/>
            <person name="Guy J."/>
            <person name="Iotti M."/>
            <person name="Le Tacon F."/>
            <person name="Lindquist E.A."/>
            <person name="Lipzen A."/>
            <person name="Malagnac F."/>
            <person name="Mello A."/>
            <person name="Molinier V."/>
            <person name="Miyauchi S."/>
            <person name="Poulain J."/>
            <person name="Riccioni C."/>
            <person name="Rubini A."/>
            <person name="Sitrit Y."/>
            <person name="Splivallo R."/>
            <person name="Traeger S."/>
            <person name="Wang M."/>
            <person name="Zifcakova L."/>
            <person name="Wipf D."/>
            <person name="Zambonelli A."/>
            <person name="Paolocci F."/>
            <person name="Nowrousian M."/>
            <person name="Ottonello S."/>
            <person name="Baldrian P."/>
            <person name="Spatafora J.W."/>
            <person name="Henrissat B."/>
            <person name="Nagy L.G."/>
            <person name="Aury J.M."/>
            <person name="Wincker P."/>
            <person name="Grigoriev I.V."/>
            <person name="Bonfante P."/>
            <person name="Martin F.M."/>
        </authorList>
    </citation>
    <scope>NUCLEOTIDE SEQUENCE [LARGE SCALE GENOMIC DNA]</scope>
    <source>
        <strain evidence="2 3">RN42</strain>
    </source>
</reference>
<gene>
    <name evidence="2" type="ORF">BJ508DRAFT_311696</name>
</gene>
<proteinExistence type="predicted"/>